<evidence type="ECO:0000313" key="1">
    <source>
        <dbReference type="EMBL" id="OWY95022.1"/>
    </source>
</evidence>
<proteinExistence type="predicted"/>
<keyword evidence="2" id="KW-1185">Reference proteome</keyword>
<reference evidence="2" key="1">
    <citation type="submission" date="2017-03" db="EMBL/GenBank/DDBJ databases">
        <title>Phytopthora megakarya and P. palmivora, two closely related causual agents of cacao black pod achieved similar genome size and gene model numbers by different mechanisms.</title>
        <authorList>
            <person name="Ali S."/>
            <person name="Shao J."/>
            <person name="Larry D.J."/>
            <person name="Kronmiller B."/>
            <person name="Shen D."/>
            <person name="Strem M.D."/>
            <person name="Melnick R.L."/>
            <person name="Guiltinan M.J."/>
            <person name="Tyler B.M."/>
            <person name="Meinhardt L.W."/>
            <person name="Bailey B.A."/>
        </authorList>
    </citation>
    <scope>NUCLEOTIDE SEQUENCE [LARGE SCALE GENOMIC DNA]</scope>
    <source>
        <strain evidence="2">zdho120</strain>
    </source>
</reference>
<protein>
    <submittedName>
        <fullName evidence="1">Uncharacterized protein</fullName>
    </submittedName>
</protein>
<sequence>MINGIFKCECGEVFPGETQFNQHQENCDHAKVARWESVLTQITSPECKCCCCGHTLTHDQVLYETGPYYNQMIYRPEENHGYQYVCAACADLMYPNEQERLMWPHEVQEYLRLRQTSVPYPWLKEYRTNLFRELQEYLYHPARVQQWLDSGYSIETYMTSHQTDKRD</sequence>
<comment type="caution">
    <text evidence="1">The sequence shown here is derived from an EMBL/GenBank/DDBJ whole genome shotgun (WGS) entry which is preliminary data.</text>
</comment>
<dbReference type="AlphaFoldDB" id="A0A225UPI3"/>
<evidence type="ECO:0000313" key="2">
    <source>
        <dbReference type="Proteomes" id="UP000198211"/>
    </source>
</evidence>
<gene>
    <name evidence="1" type="ORF">PHMEG_00035091</name>
</gene>
<organism evidence="1 2">
    <name type="scientific">Phytophthora megakarya</name>
    <dbReference type="NCBI Taxonomy" id="4795"/>
    <lineage>
        <taxon>Eukaryota</taxon>
        <taxon>Sar</taxon>
        <taxon>Stramenopiles</taxon>
        <taxon>Oomycota</taxon>
        <taxon>Peronosporomycetes</taxon>
        <taxon>Peronosporales</taxon>
        <taxon>Peronosporaceae</taxon>
        <taxon>Phytophthora</taxon>
    </lineage>
</organism>
<accession>A0A225UPI3</accession>
<dbReference type="Proteomes" id="UP000198211">
    <property type="component" value="Unassembled WGS sequence"/>
</dbReference>
<dbReference type="EMBL" id="NBNE01013526">
    <property type="protein sequence ID" value="OWY95022.1"/>
    <property type="molecule type" value="Genomic_DNA"/>
</dbReference>
<name>A0A225UPI3_9STRA</name>